<keyword evidence="2" id="KW-1185">Reference proteome</keyword>
<proteinExistence type="predicted"/>
<gene>
    <name evidence="1" type="ORF">ACFQMG_29700</name>
</gene>
<accession>A0ABW2G526</accession>
<comment type="caution">
    <text evidence="1">The sequence shown here is derived from an EMBL/GenBank/DDBJ whole genome shotgun (WGS) entry which is preliminary data.</text>
</comment>
<evidence type="ECO:0000313" key="1">
    <source>
        <dbReference type="EMBL" id="MFC7183727.1"/>
    </source>
</evidence>
<protein>
    <submittedName>
        <fullName evidence="1">Uncharacterized protein</fullName>
    </submittedName>
</protein>
<name>A0ABW2G526_9ACTN</name>
<dbReference type="RefSeq" id="WP_345709386.1">
    <property type="nucleotide sequence ID" value="NZ_BAABKV010000001.1"/>
</dbReference>
<organism evidence="1 2">
    <name type="scientific">Kitasatospora paranensis</name>
    <dbReference type="NCBI Taxonomy" id="258053"/>
    <lineage>
        <taxon>Bacteria</taxon>
        <taxon>Bacillati</taxon>
        <taxon>Actinomycetota</taxon>
        <taxon>Actinomycetes</taxon>
        <taxon>Kitasatosporales</taxon>
        <taxon>Streptomycetaceae</taxon>
        <taxon>Kitasatospora</taxon>
    </lineage>
</organism>
<evidence type="ECO:0000313" key="2">
    <source>
        <dbReference type="Proteomes" id="UP001596435"/>
    </source>
</evidence>
<dbReference type="EMBL" id="JBHTAJ010000076">
    <property type="protein sequence ID" value="MFC7183727.1"/>
    <property type="molecule type" value="Genomic_DNA"/>
</dbReference>
<reference evidence="2" key="1">
    <citation type="journal article" date="2019" name="Int. J. Syst. Evol. Microbiol.">
        <title>The Global Catalogue of Microorganisms (GCM) 10K type strain sequencing project: providing services to taxonomists for standard genome sequencing and annotation.</title>
        <authorList>
            <consortium name="The Broad Institute Genomics Platform"/>
            <consortium name="The Broad Institute Genome Sequencing Center for Infectious Disease"/>
            <person name="Wu L."/>
            <person name="Ma J."/>
        </authorList>
    </citation>
    <scope>NUCLEOTIDE SEQUENCE [LARGE SCALE GENOMIC DNA]</scope>
    <source>
        <strain evidence="2">CGMCC 1.12859</strain>
    </source>
</reference>
<sequence length="127" mass="14244">MTDTQFPRLKHGSDAWLAARDSMVEIIKGWAADGRTDYYGTLSEALREAGFSVPPRGTLMSNLLEAVCRVEADRGAPVMLTAIVVNKRTKRPSGQFEVLAGTTPFRRGDEPGWTWETEKNRVFAHYR</sequence>
<dbReference type="Proteomes" id="UP001596435">
    <property type="component" value="Unassembled WGS sequence"/>
</dbReference>